<gene>
    <name evidence="3" type="primary">Ice2</name>
    <name evidence="3" type="ORF">HALSEN_R13055</name>
</gene>
<dbReference type="Proteomes" id="UP000648918">
    <property type="component" value="Unassembled WGS sequence"/>
</dbReference>
<dbReference type="Pfam" id="PF10505">
    <property type="entry name" value="NARG2_C"/>
    <property type="match status" value="1"/>
</dbReference>
<accession>A0A851Z4M1</accession>
<dbReference type="OrthoDB" id="6288737at2759"/>
<feature type="compositionally biased region" description="Polar residues" evidence="1">
    <location>
        <begin position="650"/>
        <end position="671"/>
    </location>
</feature>
<evidence type="ECO:0000259" key="2">
    <source>
        <dbReference type="Pfam" id="PF10505"/>
    </source>
</evidence>
<proteinExistence type="predicted"/>
<dbReference type="GO" id="GO:0042795">
    <property type="term" value="P:snRNA transcription by RNA polymerase II"/>
    <property type="evidence" value="ECO:0007669"/>
    <property type="project" value="TreeGrafter"/>
</dbReference>
<dbReference type="AlphaFoldDB" id="A0A851Z4M1"/>
<dbReference type="GO" id="GO:0008023">
    <property type="term" value="C:transcription elongation factor complex"/>
    <property type="evidence" value="ECO:0007669"/>
    <property type="project" value="InterPro"/>
</dbReference>
<evidence type="ECO:0000313" key="3">
    <source>
        <dbReference type="EMBL" id="NXD86025.1"/>
    </source>
</evidence>
<dbReference type="GO" id="GO:0042796">
    <property type="term" value="P:snRNA transcription by RNA polymerase III"/>
    <property type="evidence" value="ECO:0007669"/>
    <property type="project" value="TreeGrafter"/>
</dbReference>
<name>A0A851Z4M1_9AVES</name>
<keyword evidence="4" id="KW-1185">Reference proteome</keyword>
<evidence type="ECO:0000313" key="4">
    <source>
        <dbReference type="Proteomes" id="UP000648918"/>
    </source>
</evidence>
<dbReference type="PANTHER" id="PTHR14633">
    <property type="entry name" value="LITTLE ELONGATION COMPLEX SUBUNIT 2"/>
    <property type="match status" value="1"/>
</dbReference>
<comment type="caution">
    <text evidence="3">The sequence shown here is derived from an EMBL/GenBank/DDBJ whole genome shotgun (WGS) entry which is preliminary data.</text>
</comment>
<sequence length="979" mass="110213">DIPPKNGSEVFFSHEIYEKYSLGPSLSELWHLSHRETKNNVEPLANSSEDRQTCGTQAADSVEVEVKSTTDNHPFPEPRLPYPFTSCLTEKEQKTYLYLMNKYSKKRNHFEVNTASQREWFTYLQMKEVVNNEIAEFMKFAQNAAKSCAQDYDAISEDALRYTEELLHACIGHVQKYPEFYMLQEVMSVMGGKFHTQLTFRLEKTLLVMGTARRGKTDFPIMPVPLPTDYKTITSIITPEEKASIMHNVISSDSNAEKLALKYHPQVVLSNQSLFTLLNNHGLNYKEQWEIPVCIKMIPVAGSEPAKVVYVDSPLLRKEMTVRERNQTFHEIPMDFLATKTSYVSISDVSMDKPAEDNLFQWDMSSDSYQYRKITLPDDTGMDFDDDVTALETFGATVKLSRTSKMGSTFPTVSNTAKKLLHGLTTGKKNTSTMNSGDEEKSIISEQEAPACAIMQLPSSDGIVHFGPEENSSPKSFCSEEVGLNKAQDVMTKEVLDKETKLNSLSNAVSYKKESDAAQKSEPYTFLCSSDTDEEHLIIDTECKNTDCCKTPVPNTVSHTSAETAKSPSPTQISLANMTDCSDIMDQEKNAFRKHKRKLSKEFDPVGQILKMQTELLKSPSQKAPEQPVVSCDNSHAMPAHVPQSPKPLVTSSTETLPAPASNPTGSSRNTWTSLFQGVPKRMLPNELQMLEEDPSEYKAPQDGNLVYKLFSLNDLLLLVRCSVQKVKSLPRYRKKKKAQKLIPIFLLPKLEYQAYYGVEALTESEVCQLWTESMLHSECLFYIGHIDAFTSKLIMLEKISSETLREKLGVIKPANSLNILHHILKKVADLQEGSYLLSHAAGDSSVAIYKSSLDKTTRASYNLHEAHCDLPAVPATLSVPWVPLDPNLPLPYHLSHGRVPCTFPPAPQEATWKQKMTGMKGQLDTPYEGKPVAVETKGNPAEPVRNEGVATKKLRKNYCKQRTMKRKWKMKYSKMKLK</sequence>
<feature type="non-terminal residue" evidence="3">
    <location>
        <position position="979"/>
    </location>
</feature>
<dbReference type="InterPro" id="IPR019535">
    <property type="entry name" value="ICE2_C"/>
</dbReference>
<dbReference type="PANTHER" id="PTHR14633:SF3">
    <property type="entry name" value="LITTLE ELONGATION COMPLEX SUBUNIT 2"/>
    <property type="match status" value="1"/>
</dbReference>
<feature type="domain" description="Little elongation complex subunit 2 C-terminal" evidence="2">
    <location>
        <begin position="696"/>
        <end position="906"/>
    </location>
</feature>
<evidence type="ECO:0000256" key="1">
    <source>
        <dbReference type="SAM" id="MobiDB-lite"/>
    </source>
</evidence>
<feature type="region of interest" description="Disordered" evidence="1">
    <location>
        <begin position="618"/>
        <end position="671"/>
    </location>
</feature>
<dbReference type="EMBL" id="WBNJ01000498">
    <property type="protein sequence ID" value="NXD86025.1"/>
    <property type="molecule type" value="Genomic_DNA"/>
</dbReference>
<protein>
    <submittedName>
        <fullName evidence="3">ICE2 protein</fullName>
    </submittedName>
</protein>
<organism evidence="3 4">
    <name type="scientific">Halcyon senegalensis</name>
    <dbReference type="NCBI Taxonomy" id="342381"/>
    <lineage>
        <taxon>Eukaryota</taxon>
        <taxon>Metazoa</taxon>
        <taxon>Chordata</taxon>
        <taxon>Craniata</taxon>
        <taxon>Vertebrata</taxon>
        <taxon>Euteleostomi</taxon>
        <taxon>Archelosauria</taxon>
        <taxon>Archosauria</taxon>
        <taxon>Dinosauria</taxon>
        <taxon>Saurischia</taxon>
        <taxon>Theropoda</taxon>
        <taxon>Coelurosauria</taxon>
        <taxon>Aves</taxon>
        <taxon>Neognathae</taxon>
        <taxon>Neoaves</taxon>
        <taxon>Telluraves</taxon>
        <taxon>Coraciimorphae</taxon>
        <taxon>Coraciiformes</taxon>
        <taxon>Alcedinidae</taxon>
        <taxon>Halcyon</taxon>
    </lineage>
</organism>
<dbReference type="GO" id="GO:0045945">
    <property type="term" value="P:positive regulation of transcription by RNA polymerase III"/>
    <property type="evidence" value="ECO:0007669"/>
    <property type="project" value="TreeGrafter"/>
</dbReference>
<feature type="non-terminal residue" evidence="3">
    <location>
        <position position="1"/>
    </location>
</feature>
<reference evidence="3" key="1">
    <citation type="submission" date="2019-09" db="EMBL/GenBank/DDBJ databases">
        <title>Bird 10,000 Genomes (B10K) Project - Family phase.</title>
        <authorList>
            <person name="Zhang G."/>
        </authorList>
    </citation>
    <scope>NUCLEOTIDE SEQUENCE</scope>
    <source>
        <strain evidence="3">B10K-DU-024-03</strain>
        <tissue evidence="3">Muscle</tissue>
    </source>
</reference>